<keyword evidence="1" id="KW-0677">Repeat</keyword>
<dbReference type="PANTHER" id="PTHR24111">
    <property type="entry name" value="LEUCINE-RICH REPEAT-CONTAINING PROTEIN 34"/>
    <property type="match status" value="1"/>
</dbReference>
<evidence type="ECO:0000256" key="1">
    <source>
        <dbReference type="ARBA" id="ARBA00022737"/>
    </source>
</evidence>
<dbReference type="Gene3D" id="3.80.10.10">
    <property type="entry name" value="Ribonuclease Inhibitor"/>
    <property type="match status" value="1"/>
</dbReference>
<dbReference type="KEGG" id="pti:PHATRDRAFT_49776"/>
<evidence type="ECO:0000313" key="3">
    <source>
        <dbReference type="Proteomes" id="UP000000759"/>
    </source>
</evidence>
<dbReference type="InParanoid" id="B7GBV2"/>
<evidence type="ECO:0000313" key="2">
    <source>
        <dbReference type="EMBL" id="EEC43909.1"/>
    </source>
</evidence>
<dbReference type="InterPro" id="IPR052201">
    <property type="entry name" value="LRR-containing_regulator"/>
</dbReference>
<gene>
    <name evidence="2" type="ORF">PHATRDRAFT_49776</name>
</gene>
<dbReference type="PANTHER" id="PTHR24111:SF0">
    <property type="entry name" value="LEUCINE-RICH REPEAT-CONTAINING PROTEIN"/>
    <property type="match status" value="1"/>
</dbReference>
<reference evidence="3" key="2">
    <citation type="submission" date="2008-08" db="EMBL/GenBank/DDBJ databases">
        <authorList>
            <consortium name="Diatom Consortium"/>
            <person name="Grigoriev I."/>
            <person name="Grimwood J."/>
            <person name="Kuo A."/>
            <person name="Otillar R.P."/>
            <person name="Salamov A."/>
            <person name="Detter J.C."/>
            <person name="Lindquist E."/>
            <person name="Shapiro H."/>
            <person name="Lucas S."/>
            <person name="Glavina del Rio T."/>
            <person name="Pitluck S."/>
            <person name="Rokhsar D."/>
            <person name="Bowler C."/>
        </authorList>
    </citation>
    <scope>GENOME REANNOTATION</scope>
    <source>
        <strain evidence="3">CCAP 1055/1</strain>
    </source>
</reference>
<proteinExistence type="predicted"/>
<dbReference type="AlphaFoldDB" id="B7GBV2"/>
<organism evidence="2 3">
    <name type="scientific">Phaeodactylum tricornutum (strain CCAP 1055/1)</name>
    <dbReference type="NCBI Taxonomy" id="556484"/>
    <lineage>
        <taxon>Eukaryota</taxon>
        <taxon>Sar</taxon>
        <taxon>Stramenopiles</taxon>
        <taxon>Ochrophyta</taxon>
        <taxon>Bacillariophyta</taxon>
        <taxon>Bacillariophyceae</taxon>
        <taxon>Bacillariophycidae</taxon>
        <taxon>Naviculales</taxon>
        <taxon>Phaeodactylaceae</taxon>
        <taxon>Phaeodactylum</taxon>
    </lineage>
</organism>
<dbReference type="InterPro" id="IPR032675">
    <property type="entry name" value="LRR_dom_sf"/>
</dbReference>
<sequence>MELMMPTTDKTEEEVLSARAVEPSVNERLRTNDPSLTRLDVTSATFKDFSLYRKMDFLHSLRANSVVKTVHLSASGLQQVWTRIHLEELVDAICCLPRLEELFVFKADNHVFTEEILANALLRAEQLKVLMLWDFSDFRPTLAGAIRQLPMLERITISLPHDLPWAAMDVYVMGLAEHETLQCLSLRCQGGKCREAVVSPEAMHLLLTSTSIHTLYLENLGLTDDHTDAMADELRHSNRVLKSLDIKSNYFSDDALYTFAGMLPHNKTLTSIDLSGVVVTEGGGRKLAEAMQHNRVLTNLELEGYAERYVDEFHIPEASENTDWHRALDFYIRLNRAGHDCHQRPAFVESLNSVSDHLGCLYHVLRQHPEHVRNAANELQTTPIHIGSNFSIPVV</sequence>
<dbReference type="HOGENOM" id="CLU_699201_0_0_1"/>
<keyword evidence="3" id="KW-1185">Reference proteome</keyword>
<dbReference type="STRING" id="556484.B7GBV2"/>
<dbReference type="EMBL" id="CM000626">
    <property type="protein sequence ID" value="EEC43909.1"/>
    <property type="molecule type" value="Genomic_DNA"/>
</dbReference>
<dbReference type="GeneID" id="7198453"/>
<dbReference type="SUPFAM" id="SSF52047">
    <property type="entry name" value="RNI-like"/>
    <property type="match status" value="1"/>
</dbReference>
<name>B7GBV2_PHATC</name>
<dbReference type="RefSeq" id="XP_002184510.1">
    <property type="nucleotide sequence ID" value="XM_002184474.1"/>
</dbReference>
<protein>
    <submittedName>
        <fullName evidence="2">Uncharacterized protein</fullName>
    </submittedName>
</protein>
<reference evidence="2 3" key="1">
    <citation type="journal article" date="2008" name="Nature">
        <title>The Phaeodactylum genome reveals the evolutionary history of diatom genomes.</title>
        <authorList>
            <person name="Bowler C."/>
            <person name="Allen A.E."/>
            <person name="Badger J.H."/>
            <person name="Grimwood J."/>
            <person name="Jabbari K."/>
            <person name="Kuo A."/>
            <person name="Maheswari U."/>
            <person name="Martens C."/>
            <person name="Maumus F."/>
            <person name="Otillar R.P."/>
            <person name="Rayko E."/>
            <person name="Salamov A."/>
            <person name="Vandepoele K."/>
            <person name="Beszteri B."/>
            <person name="Gruber A."/>
            <person name="Heijde M."/>
            <person name="Katinka M."/>
            <person name="Mock T."/>
            <person name="Valentin K."/>
            <person name="Verret F."/>
            <person name="Berges J.A."/>
            <person name="Brownlee C."/>
            <person name="Cadoret J.P."/>
            <person name="Chiovitti A."/>
            <person name="Choi C.J."/>
            <person name="Coesel S."/>
            <person name="De Martino A."/>
            <person name="Detter J.C."/>
            <person name="Durkin C."/>
            <person name="Falciatore A."/>
            <person name="Fournet J."/>
            <person name="Haruta M."/>
            <person name="Huysman M.J."/>
            <person name="Jenkins B.D."/>
            <person name="Jiroutova K."/>
            <person name="Jorgensen R.E."/>
            <person name="Joubert Y."/>
            <person name="Kaplan A."/>
            <person name="Kroger N."/>
            <person name="Kroth P.G."/>
            <person name="La Roche J."/>
            <person name="Lindquist E."/>
            <person name="Lommer M."/>
            <person name="Martin-Jezequel V."/>
            <person name="Lopez P.J."/>
            <person name="Lucas S."/>
            <person name="Mangogna M."/>
            <person name="McGinnis K."/>
            <person name="Medlin L.K."/>
            <person name="Montsant A."/>
            <person name="Oudot-Le Secq M.P."/>
            <person name="Napoli C."/>
            <person name="Obornik M."/>
            <person name="Parker M.S."/>
            <person name="Petit J.L."/>
            <person name="Porcel B.M."/>
            <person name="Poulsen N."/>
            <person name="Robison M."/>
            <person name="Rychlewski L."/>
            <person name="Rynearson T.A."/>
            <person name="Schmutz J."/>
            <person name="Shapiro H."/>
            <person name="Siaut M."/>
            <person name="Stanley M."/>
            <person name="Sussman M.R."/>
            <person name="Taylor A.R."/>
            <person name="Vardi A."/>
            <person name="von Dassow P."/>
            <person name="Vyverman W."/>
            <person name="Willis A."/>
            <person name="Wyrwicz L.S."/>
            <person name="Rokhsar D.S."/>
            <person name="Weissenbach J."/>
            <person name="Armbrust E.V."/>
            <person name="Green B.R."/>
            <person name="Van de Peer Y."/>
            <person name="Grigoriev I.V."/>
        </authorList>
    </citation>
    <scope>NUCLEOTIDE SEQUENCE [LARGE SCALE GENOMIC DNA]</scope>
    <source>
        <strain evidence="2 3">CCAP 1055/1</strain>
    </source>
</reference>
<dbReference type="Proteomes" id="UP000000759">
    <property type="component" value="Chromosome 24"/>
</dbReference>
<accession>B7GBV2</accession>
<dbReference type="PaxDb" id="2850-Phatr49776"/>
<dbReference type="OrthoDB" id="6500038at2759"/>